<keyword evidence="4" id="KW-1015">Disulfide bond</keyword>
<evidence type="ECO:0000256" key="1">
    <source>
        <dbReference type="ARBA" id="ARBA00002549"/>
    </source>
</evidence>
<comment type="function">
    <text evidence="1">Has a glutathione-disulfide oxidoreductase activity in the presence of NADPH and glutathione reductase. Reduces low molecular weight disulfides and proteins.</text>
</comment>
<organism evidence="7">
    <name type="scientific">Ornithodoros turicata</name>
    <dbReference type="NCBI Taxonomy" id="34597"/>
    <lineage>
        <taxon>Eukaryota</taxon>
        <taxon>Metazoa</taxon>
        <taxon>Ecdysozoa</taxon>
        <taxon>Arthropoda</taxon>
        <taxon>Chelicerata</taxon>
        <taxon>Arachnida</taxon>
        <taxon>Acari</taxon>
        <taxon>Parasitiformes</taxon>
        <taxon>Ixodida</taxon>
        <taxon>Ixodoidea</taxon>
        <taxon>Argasidae</taxon>
        <taxon>Ornithodorinae</taxon>
        <taxon>Ornithodoros</taxon>
    </lineage>
</organism>
<dbReference type="EMBL" id="GGLE01005044">
    <property type="protein sequence ID" value="MBY09170.1"/>
    <property type="molecule type" value="Transcribed_RNA"/>
</dbReference>
<dbReference type="AlphaFoldDB" id="A0A2R5LI13"/>
<dbReference type="Gene3D" id="3.40.30.10">
    <property type="entry name" value="Glutaredoxin"/>
    <property type="match status" value="1"/>
</dbReference>
<dbReference type="FunFam" id="3.40.30.10:FF:000093">
    <property type="entry name" value="Glutaredoxin 2"/>
    <property type="match status" value="1"/>
</dbReference>
<feature type="domain" description="Glutaredoxin" evidence="6">
    <location>
        <begin position="17"/>
        <end position="81"/>
    </location>
</feature>
<dbReference type="InterPro" id="IPR014025">
    <property type="entry name" value="Glutaredoxin_subgr"/>
</dbReference>
<dbReference type="Pfam" id="PF00462">
    <property type="entry name" value="Glutaredoxin"/>
    <property type="match status" value="1"/>
</dbReference>
<dbReference type="InterPro" id="IPR036249">
    <property type="entry name" value="Thioredoxin-like_sf"/>
</dbReference>
<evidence type="ECO:0000256" key="2">
    <source>
        <dbReference type="ARBA" id="ARBA00022448"/>
    </source>
</evidence>
<sequence>MSAVERFVRQTIQQHLVVVFSKSYCPFCKKAKQIFEDLHIPYHAVELDQLDRQSDAGEIQQVLGQITGASTVPRIFINHQSVGGCSDLTDLLKRNQLTPMLRDCGAML</sequence>
<keyword evidence="2" id="KW-0813">Transport</keyword>
<dbReference type="PANTHER" id="PTHR45694:SF18">
    <property type="entry name" value="GLUTAREDOXIN-1-RELATED"/>
    <property type="match status" value="1"/>
</dbReference>
<evidence type="ECO:0000256" key="5">
    <source>
        <dbReference type="ARBA" id="ARBA00023284"/>
    </source>
</evidence>
<proteinExistence type="predicted"/>
<dbReference type="GO" id="GO:0034599">
    <property type="term" value="P:cellular response to oxidative stress"/>
    <property type="evidence" value="ECO:0007669"/>
    <property type="project" value="TreeGrafter"/>
</dbReference>
<dbReference type="InterPro" id="IPR011767">
    <property type="entry name" value="GLR_AS"/>
</dbReference>
<evidence type="ECO:0000313" key="7">
    <source>
        <dbReference type="EMBL" id="MBY09170.1"/>
    </source>
</evidence>
<dbReference type="PROSITE" id="PS51354">
    <property type="entry name" value="GLUTAREDOXIN_2"/>
    <property type="match status" value="1"/>
</dbReference>
<dbReference type="PROSITE" id="PS00195">
    <property type="entry name" value="GLUTAREDOXIN_1"/>
    <property type="match status" value="1"/>
</dbReference>
<reference evidence="7" key="1">
    <citation type="submission" date="2018-03" db="EMBL/GenBank/DDBJ databases">
        <title>The relapsing fever spirochete Borrelia turicatae persists in the highly oxidative environment of its soft-bodied tick vector.</title>
        <authorList>
            <person name="Bourret T.J."/>
            <person name="Boyle W.K."/>
            <person name="Valenzuela J.G."/>
            <person name="Oliveira F."/>
            <person name="Lopez J.E."/>
        </authorList>
    </citation>
    <scope>NUCLEOTIDE SEQUENCE</scope>
    <source>
        <strain evidence="7">Kansas strain/isolate</strain>
        <tissue evidence="7">Salivary glands</tissue>
    </source>
</reference>
<accession>A0A2R5LI13</accession>
<name>A0A2R5LI13_9ACAR</name>
<dbReference type="InterPro" id="IPR011899">
    <property type="entry name" value="Glutaredoxin_euk/vir"/>
</dbReference>
<evidence type="ECO:0000256" key="4">
    <source>
        <dbReference type="ARBA" id="ARBA00023157"/>
    </source>
</evidence>
<dbReference type="CDD" id="cd03419">
    <property type="entry name" value="GRX_GRXh_1_2_like"/>
    <property type="match status" value="1"/>
</dbReference>
<dbReference type="GO" id="GO:0005737">
    <property type="term" value="C:cytoplasm"/>
    <property type="evidence" value="ECO:0007669"/>
    <property type="project" value="TreeGrafter"/>
</dbReference>
<evidence type="ECO:0000259" key="6">
    <source>
        <dbReference type="Pfam" id="PF00462"/>
    </source>
</evidence>
<protein>
    <submittedName>
        <fullName evidence="7">Putative glutaredoxin</fullName>
    </submittedName>
</protein>
<dbReference type="InterPro" id="IPR002109">
    <property type="entry name" value="Glutaredoxin"/>
</dbReference>
<dbReference type="SUPFAM" id="SSF52833">
    <property type="entry name" value="Thioredoxin-like"/>
    <property type="match status" value="1"/>
</dbReference>
<dbReference type="NCBIfam" id="TIGR02180">
    <property type="entry name" value="GRX_euk"/>
    <property type="match status" value="1"/>
</dbReference>
<keyword evidence="3" id="KW-0249">Electron transport</keyword>
<keyword evidence="5" id="KW-0676">Redox-active center</keyword>
<dbReference type="PRINTS" id="PR00160">
    <property type="entry name" value="GLUTAREDOXIN"/>
</dbReference>
<dbReference type="PANTHER" id="PTHR45694">
    <property type="entry name" value="GLUTAREDOXIN 2"/>
    <property type="match status" value="1"/>
</dbReference>
<dbReference type="GO" id="GO:0015038">
    <property type="term" value="F:glutathione disulfide oxidoreductase activity"/>
    <property type="evidence" value="ECO:0007669"/>
    <property type="project" value="TreeGrafter"/>
</dbReference>
<evidence type="ECO:0000256" key="3">
    <source>
        <dbReference type="ARBA" id="ARBA00022982"/>
    </source>
</evidence>